<gene>
    <name evidence="1" type="ORF">BN2614_LOCUS5</name>
</gene>
<accession>A0A9X9MBQ6</accession>
<dbReference type="EMBL" id="CYRY02045936">
    <property type="protein sequence ID" value="VCX41463.1"/>
    <property type="molecule type" value="Genomic_DNA"/>
</dbReference>
<evidence type="ECO:0000313" key="2">
    <source>
        <dbReference type="Proteomes" id="UP000269945"/>
    </source>
</evidence>
<comment type="caution">
    <text evidence="1">The sequence shown here is derived from an EMBL/GenBank/DDBJ whole genome shotgun (WGS) entry which is preliminary data.</text>
</comment>
<organism evidence="1 2">
    <name type="scientific">Gulo gulo</name>
    <name type="common">Wolverine</name>
    <name type="synonym">Gluton</name>
    <dbReference type="NCBI Taxonomy" id="48420"/>
    <lineage>
        <taxon>Eukaryota</taxon>
        <taxon>Metazoa</taxon>
        <taxon>Chordata</taxon>
        <taxon>Craniata</taxon>
        <taxon>Vertebrata</taxon>
        <taxon>Euteleostomi</taxon>
        <taxon>Mammalia</taxon>
        <taxon>Eutheria</taxon>
        <taxon>Laurasiatheria</taxon>
        <taxon>Carnivora</taxon>
        <taxon>Caniformia</taxon>
        <taxon>Musteloidea</taxon>
        <taxon>Mustelidae</taxon>
        <taxon>Guloninae</taxon>
        <taxon>Gulo</taxon>
    </lineage>
</organism>
<keyword evidence="2" id="KW-1185">Reference proteome</keyword>
<dbReference type="Proteomes" id="UP000269945">
    <property type="component" value="Unassembled WGS sequence"/>
</dbReference>
<dbReference type="AlphaFoldDB" id="A0A9X9MBQ6"/>
<name>A0A9X9MBQ6_GULGU</name>
<evidence type="ECO:0000313" key="1">
    <source>
        <dbReference type="EMBL" id="VCX41463.1"/>
    </source>
</evidence>
<reference evidence="1 2" key="1">
    <citation type="submission" date="2018-10" db="EMBL/GenBank/DDBJ databases">
        <authorList>
            <person name="Ekblom R."/>
            <person name="Jareborg N."/>
        </authorList>
    </citation>
    <scope>NUCLEOTIDE SEQUENCE [LARGE SCALE GENOMIC DNA]</scope>
    <source>
        <tissue evidence="1">Muscle</tissue>
    </source>
</reference>
<sequence>MGWKGEKQTLSVALGRTQGKRTGTLSQGGSLLLPSCWLNQHQPTSQPLCHRMLTLNLSRSVPNGE</sequence>
<proteinExistence type="predicted"/>
<protein>
    <submittedName>
        <fullName evidence="1">Uncharacterized protein</fullName>
    </submittedName>
</protein>